<reference evidence="3 4" key="2">
    <citation type="submission" date="2018-11" db="EMBL/GenBank/DDBJ databases">
        <authorList>
            <consortium name="Pathogen Informatics"/>
        </authorList>
    </citation>
    <scope>NUCLEOTIDE SEQUENCE [LARGE SCALE GENOMIC DNA]</scope>
    <source>
        <strain evidence="3 4">Costa Rica</strain>
    </source>
</reference>
<evidence type="ECO:0000313" key="4">
    <source>
        <dbReference type="Proteomes" id="UP000267027"/>
    </source>
</evidence>
<keyword evidence="4" id="KW-1185">Reference proteome</keyword>
<dbReference type="AlphaFoldDB" id="A0A0R3PQS5"/>
<dbReference type="OMA" id="FARRTFY"/>
<feature type="region of interest" description="Disordered" evidence="1">
    <location>
        <begin position="86"/>
        <end position="114"/>
    </location>
</feature>
<dbReference type="OrthoDB" id="5875178at2759"/>
<evidence type="ECO:0000313" key="5">
    <source>
        <dbReference type="WBParaSite" id="ACOC_0000774201-mRNA-1"/>
    </source>
</evidence>
<name>A0A0R3PQS5_ANGCS</name>
<keyword evidence="2" id="KW-0812">Transmembrane</keyword>
<organism evidence="5">
    <name type="scientific">Angiostrongylus costaricensis</name>
    <name type="common">Nematode worm</name>
    <dbReference type="NCBI Taxonomy" id="334426"/>
    <lineage>
        <taxon>Eukaryota</taxon>
        <taxon>Metazoa</taxon>
        <taxon>Ecdysozoa</taxon>
        <taxon>Nematoda</taxon>
        <taxon>Chromadorea</taxon>
        <taxon>Rhabditida</taxon>
        <taxon>Rhabditina</taxon>
        <taxon>Rhabditomorpha</taxon>
        <taxon>Strongyloidea</taxon>
        <taxon>Metastrongylidae</taxon>
        <taxon>Angiostrongylus</taxon>
    </lineage>
</organism>
<evidence type="ECO:0000256" key="1">
    <source>
        <dbReference type="SAM" id="MobiDB-lite"/>
    </source>
</evidence>
<dbReference type="WBParaSite" id="ACOC_0000774201-mRNA-1">
    <property type="protein sequence ID" value="ACOC_0000774201-mRNA-1"/>
    <property type="gene ID" value="ACOC_0000774201"/>
</dbReference>
<feature type="compositionally biased region" description="Low complexity" evidence="1">
    <location>
        <begin position="95"/>
        <end position="114"/>
    </location>
</feature>
<sequence>MIWMIFFGFFIGSLLALILAGAILYLARRTVYTDWYRGMYKRYGCDASGVTGGVTGSEFGNTTTAGGTIGGTTLGGNTTGGLSAMGTTGGGTTSGGTSTMGTTSGTSAGDMVTM</sequence>
<dbReference type="PANTHER" id="PTHR40314">
    <property type="entry name" value="PROTEIN CBG09102-RELATED"/>
    <property type="match status" value="1"/>
</dbReference>
<evidence type="ECO:0000256" key="2">
    <source>
        <dbReference type="SAM" id="Phobius"/>
    </source>
</evidence>
<dbReference type="Proteomes" id="UP000267027">
    <property type="component" value="Unassembled WGS sequence"/>
</dbReference>
<feature type="transmembrane region" description="Helical" evidence="2">
    <location>
        <begin position="6"/>
        <end position="27"/>
    </location>
</feature>
<keyword evidence="2" id="KW-1133">Transmembrane helix</keyword>
<proteinExistence type="predicted"/>
<accession>A0A0R3PQS5</accession>
<dbReference type="InterPro" id="IPR055273">
    <property type="entry name" value="CBG09102/CBG15751-like_dom"/>
</dbReference>
<dbReference type="PANTHER" id="PTHR40314:SF1">
    <property type="entry name" value="ENDO_EXONUCLEASE_PHOSPHATASE DOMAIN-CONTAINING PROTEIN"/>
    <property type="match status" value="1"/>
</dbReference>
<keyword evidence="2" id="KW-0472">Membrane</keyword>
<protein>
    <submittedName>
        <fullName evidence="3 5">Uncharacterized protein</fullName>
    </submittedName>
</protein>
<gene>
    <name evidence="3" type="ORF">ACOC_LOCUS7743</name>
</gene>
<reference evidence="5" key="1">
    <citation type="submission" date="2017-02" db="UniProtKB">
        <authorList>
            <consortium name="WormBaseParasite"/>
        </authorList>
    </citation>
    <scope>IDENTIFICATION</scope>
</reference>
<evidence type="ECO:0000313" key="3">
    <source>
        <dbReference type="EMBL" id="VDM59328.1"/>
    </source>
</evidence>
<dbReference type="EMBL" id="UYYA01004071">
    <property type="protein sequence ID" value="VDM59328.1"/>
    <property type="molecule type" value="Genomic_DNA"/>
</dbReference>